<keyword evidence="6 9" id="KW-1133">Transmembrane helix</keyword>
<evidence type="ECO:0000313" key="10">
    <source>
        <dbReference type="EMBL" id="OIW32860.1"/>
    </source>
</evidence>
<dbReference type="STRING" id="1408157.A0A1J7JU10"/>
<evidence type="ECO:0000313" key="11">
    <source>
        <dbReference type="Proteomes" id="UP000182658"/>
    </source>
</evidence>
<feature type="region of interest" description="Disordered" evidence="8">
    <location>
        <begin position="1"/>
        <end position="69"/>
    </location>
</feature>
<dbReference type="Pfam" id="PF01544">
    <property type="entry name" value="CorA"/>
    <property type="match status" value="1"/>
</dbReference>
<dbReference type="PANTHER" id="PTHR46494:SF1">
    <property type="entry name" value="CORA FAMILY METAL ION TRANSPORTER (EUROFUNG)"/>
    <property type="match status" value="1"/>
</dbReference>
<dbReference type="AlphaFoldDB" id="A0A1J7JU10"/>
<evidence type="ECO:0008006" key="12">
    <source>
        <dbReference type="Google" id="ProtNLM"/>
    </source>
</evidence>
<dbReference type="Gene3D" id="1.20.58.340">
    <property type="entry name" value="Magnesium transport protein CorA, transmembrane region"/>
    <property type="match status" value="2"/>
</dbReference>
<dbReference type="InParanoid" id="A0A1J7JU10"/>
<dbReference type="Gene3D" id="3.30.460.20">
    <property type="entry name" value="CorA soluble domain-like"/>
    <property type="match status" value="1"/>
</dbReference>
<keyword evidence="11" id="KW-1185">Reference proteome</keyword>
<feature type="compositionally biased region" description="Polar residues" evidence="8">
    <location>
        <begin position="27"/>
        <end position="36"/>
    </location>
</feature>
<dbReference type="GO" id="GO:0000287">
    <property type="term" value="F:magnesium ion binding"/>
    <property type="evidence" value="ECO:0007669"/>
    <property type="project" value="TreeGrafter"/>
</dbReference>
<evidence type="ECO:0000256" key="3">
    <source>
        <dbReference type="ARBA" id="ARBA00022448"/>
    </source>
</evidence>
<evidence type="ECO:0000256" key="2">
    <source>
        <dbReference type="ARBA" id="ARBA00009765"/>
    </source>
</evidence>
<organism evidence="10 11">
    <name type="scientific">Coniochaeta ligniaria NRRL 30616</name>
    <dbReference type="NCBI Taxonomy" id="1408157"/>
    <lineage>
        <taxon>Eukaryota</taxon>
        <taxon>Fungi</taxon>
        <taxon>Dikarya</taxon>
        <taxon>Ascomycota</taxon>
        <taxon>Pezizomycotina</taxon>
        <taxon>Sordariomycetes</taxon>
        <taxon>Sordariomycetidae</taxon>
        <taxon>Coniochaetales</taxon>
        <taxon>Coniochaetaceae</taxon>
        <taxon>Coniochaeta</taxon>
    </lineage>
</organism>
<dbReference type="PANTHER" id="PTHR46494">
    <property type="entry name" value="CORA FAMILY METAL ION TRANSPORTER (EUROFUNG)"/>
    <property type="match status" value="1"/>
</dbReference>
<dbReference type="GO" id="GO:0005886">
    <property type="term" value="C:plasma membrane"/>
    <property type="evidence" value="ECO:0007669"/>
    <property type="project" value="UniProtKB-SubCell"/>
</dbReference>
<dbReference type="EMBL" id="KV875094">
    <property type="protein sequence ID" value="OIW32860.1"/>
    <property type="molecule type" value="Genomic_DNA"/>
</dbReference>
<dbReference type="GO" id="GO:0015095">
    <property type="term" value="F:magnesium ion transmembrane transporter activity"/>
    <property type="evidence" value="ECO:0007669"/>
    <property type="project" value="TreeGrafter"/>
</dbReference>
<evidence type="ECO:0000256" key="4">
    <source>
        <dbReference type="ARBA" id="ARBA00022475"/>
    </source>
</evidence>
<feature type="transmembrane region" description="Helical" evidence="9">
    <location>
        <begin position="554"/>
        <end position="575"/>
    </location>
</feature>
<accession>A0A1J7JU10</accession>
<dbReference type="SUPFAM" id="SSF144083">
    <property type="entry name" value="Magnesium transport protein CorA, transmembrane region"/>
    <property type="match status" value="1"/>
</dbReference>
<protein>
    <recommendedName>
        <fullName evidence="12">Cora-domain-containing protein</fullName>
    </recommendedName>
</protein>
<evidence type="ECO:0000256" key="8">
    <source>
        <dbReference type="SAM" id="MobiDB-lite"/>
    </source>
</evidence>
<dbReference type="Proteomes" id="UP000182658">
    <property type="component" value="Unassembled WGS sequence"/>
</dbReference>
<dbReference type="OrthoDB" id="165352at2759"/>
<keyword evidence="4" id="KW-1003">Cell membrane</keyword>
<proteinExistence type="inferred from homology"/>
<evidence type="ECO:0000256" key="9">
    <source>
        <dbReference type="SAM" id="Phobius"/>
    </source>
</evidence>
<dbReference type="SUPFAM" id="SSF143865">
    <property type="entry name" value="CorA soluble domain-like"/>
    <property type="match status" value="1"/>
</dbReference>
<name>A0A1J7JU10_9PEZI</name>
<keyword evidence="5 9" id="KW-0812">Transmembrane</keyword>
<dbReference type="GO" id="GO:0050897">
    <property type="term" value="F:cobalt ion binding"/>
    <property type="evidence" value="ECO:0007669"/>
    <property type="project" value="TreeGrafter"/>
</dbReference>
<comment type="subcellular location">
    <subcellularLocation>
        <location evidence="1">Cell membrane</location>
        <topology evidence="1">Multi-pass membrane protein</topology>
    </subcellularLocation>
</comment>
<keyword evidence="3" id="KW-0813">Transport</keyword>
<feature type="transmembrane region" description="Helical" evidence="9">
    <location>
        <begin position="516"/>
        <end position="534"/>
    </location>
</feature>
<evidence type="ECO:0000256" key="7">
    <source>
        <dbReference type="ARBA" id="ARBA00023136"/>
    </source>
</evidence>
<reference evidence="10 11" key="1">
    <citation type="submission" date="2016-10" db="EMBL/GenBank/DDBJ databases">
        <title>Draft genome sequence of Coniochaeta ligniaria NRRL30616, a lignocellulolytic fungus for bioabatement of inhibitors in plant biomass hydrolysates.</title>
        <authorList>
            <consortium name="DOE Joint Genome Institute"/>
            <person name="Jimenez D.J."/>
            <person name="Hector R.E."/>
            <person name="Riley R."/>
            <person name="Sun H."/>
            <person name="Grigoriev I.V."/>
            <person name="Van Elsas J.D."/>
            <person name="Nichols N.N."/>
        </authorList>
    </citation>
    <scope>NUCLEOTIDE SEQUENCE [LARGE SCALE GENOMIC DNA]</scope>
    <source>
        <strain evidence="10 11">NRRL 30616</strain>
    </source>
</reference>
<dbReference type="InterPro" id="IPR045863">
    <property type="entry name" value="CorA_TM1_TM2"/>
</dbReference>
<gene>
    <name evidence="10" type="ORF">CONLIGDRAFT_609300</name>
</gene>
<sequence>MSRAGKSPERPTATPDIHDADADDDNSPPSTVGQSDNDNDNGHVRHSVGLSSQRRSRRHADISQHRLRRRMTRAGTVHIVDNLVEQLDDRPGWRPGSEPGVDTSKPDGGHGSMVDLSAKCQITIVDFSEDNIIIHEFDNDQMIAFLKIPQPKWVKCRWINVNALSWDVIQALGQYKELHSLAIEDLMNTQNRTKADWYHNHAFLILTLQKLVRIVDPKQEARESSSESSATGILRKMTGLGRTKDNADIPEDGNESGSVYPPRPTASFGRQPSGITITEVTDKHSLRTLQSFHASPNAARTEFMEKNSALASRNLVAVAEQVSIFITWDNTVIAFFENSADDVEVPILTRLNSPSTILRQSCDASMVAQAIIDVIIDMAIPVQVAYADVIGDIELDVLTRPNIQQSKSLYIISSEISKMRSFIQPIVTVINALRDHKIVVSGSSTQTREYSPGKDDLRDPSKGVIISPLTYVYLGDVLDHCVLINENLFQISKAAENMIDLIFNTIAARQNSVLQLLTNVTIVFLPMTFLTGYFGQNFQPFPELDQGITLFWKIAIPLMVGTILIIMSPQIFDYLKTLSQRRRIVTMRRRIRDRRGKAA</sequence>
<dbReference type="InterPro" id="IPR002523">
    <property type="entry name" value="MgTranspt_CorA/ZnTranspt_ZntB"/>
</dbReference>
<feature type="region of interest" description="Disordered" evidence="8">
    <location>
        <begin position="219"/>
        <end position="273"/>
    </location>
</feature>
<evidence type="ECO:0000256" key="5">
    <source>
        <dbReference type="ARBA" id="ARBA00022692"/>
    </source>
</evidence>
<keyword evidence="7 9" id="KW-0472">Membrane</keyword>
<comment type="similarity">
    <text evidence="2">Belongs to the CorA metal ion transporter (MIT) (TC 1.A.35) family.</text>
</comment>
<dbReference type="GO" id="GO:0015087">
    <property type="term" value="F:cobalt ion transmembrane transporter activity"/>
    <property type="evidence" value="ECO:0007669"/>
    <property type="project" value="TreeGrafter"/>
</dbReference>
<feature type="region of interest" description="Disordered" evidence="8">
    <location>
        <begin position="88"/>
        <end position="110"/>
    </location>
</feature>
<evidence type="ECO:0000256" key="6">
    <source>
        <dbReference type="ARBA" id="ARBA00022989"/>
    </source>
</evidence>
<dbReference type="InterPro" id="IPR045861">
    <property type="entry name" value="CorA_cytoplasmic_dom"/>
</dbReference>
<evidence type="ECO:0000256" key="1">
    <source>
        <dbReference type="ARBA" id="ARBA00004651"/>
    </source>
</evidence>